<evidence type="ECO:0000313" key="4">
    <source>
        <dbReference type="Proteomes" id="UP000559256"/>
    </source>
</evidence>
<accession>A0A8H5CFV7</accession>
<dbReference type="Pfam" id="PF00646">
    <property type="entry name" value="F-box"/>
    <property type="match status" value="1"/>
</dbReference>
<protein>
    <recommendedName>
        <fullName evidence="2">F-box domain-containing protein</fullName>
    </recommendedName>
</protein>
<dbReference type="InterPro" id="IPR036047">
    <property type="entry name" value="F-box-like_dom_sf"/>
</dbReference>
<feature type="compositionally biased region" description="Low complexity" evidence="1">
    <location>
        <begin position="1"/>
        <end position="29"/>
    </location>
</feature>
<dbReference type="OrthoDB" id="2322499at2759"/>
<proteinExistence type="predicted"/>
<sequence length="791" mass="92111">MAKLPSTTKENSSSSSSSSSSTLFPSSSTNNAPKKRKITVQTQITSIFNPRPSGSGKKTSEKEGGTRVVMLKKGGSRAKLSLLPSLPLDLLFEIFGHLMPLDVLHLARTNKDLRRAHAAYFVLAVLHKSATTIWKTAFDNVLGLPRCPNDMTHPAWASLVFESTCQNCQAQNVRTVDWYLQSSPVLSTYLPSSYLPVFLHVCLSSAISASFLRLLNPSRIFRFLSLVMEEKDQKKIELEKGAMELSKLVQSCVPFSEWFREKGNLNNYCLQSVKDKVLEEFKKCPKESVERLAEERKAQLKERFEHAKLCNAWYESQKNNRAKELEGIRKKREEAIERKLIGMGYEAELDFLQTTLYTRMHLPDFPLFDEHPLVRHPKPLTERNWENIRPKLQEYMALVRTERLKDERSKVLWNRRSTIMDVWHSLRDGTGSPSTFGLGFSPGEFLPNTIDIWLWPPMKAIIEQPNSVIVSDITFKEDYPDVVDKLPGFVKSWQEEKMQQLVRQLYDSRSSKITWQWRANTRNLELARCVFTCSRWLFHNLYEEYQEDMYPCMFFPEFLFHPCNALCTMYTTDVEDKDTIEGVNEYTPLRTRCEWEGLRRRQWSTRWLTFDEKASKTVENILEACGLAKDSTVQEVEEKDLRVVCLKCSYGQKIDGERMFAVMTWRAAVQHSMKKHWGDSQVTWRRVADEDVPIAKALEEKEPARRGGDWVLPPERPWRCTFCRDKYYCEGLMTLDEMKRHHRKKHKENEGVEIKENVHYYRGLDKTPRVPYPVRMIPRAVVEEEDGEEKT</sequence>
<name>A0A8H5CFV7_9AGAR</name>
<dbReference type="EMBL" id="JAACJM010000175">
    <property type="protein sequence ID" value="KAF5340479.1"/>
    <property type="molecule type" value="Genomic_DNA"/>
</dbReference>
<evidence type="ECO:0000259" key="2">
    <source>
        <dbReference type="PROSITE" id="PS50181"/>
    </source>
</evidence>
<organism evidence="3 4">
    <name type="scientific">Tetrapyrgos nigripes</name>
    <dbReference type="NCBI Taxonomy" id="182062"/>
    <lineage>
        <taxon>Eukaryota</taxon>
        <taxon>Fungi</taxon>
        <taxon>Dikarya</taxon>
        <taxon>Basidiomycota</taxon>
        <taxon>Agaricomycotina</taxon>
        <taxon>Agaricomycetes</taxon>
        <taxon>Agaricomycetidae</taxon>
        <taxon>Agaricales</taxon>
        <taxon>Marasmiineae</taxon>
        <taxon>Marasmiaceae</taxon>
        <taxon>Tetrapyrgos</taxon>
    </lineage>
</organism>
<evidence type="ECO:0000313" key="3">
    <source>
        <dbReference type="EMBL" id="KAF5340479.1"/>
    </source>
</evidence>
<feature type="domain" description="F-box" evidence="2">
    <location>
        <begin position="80"/>
        <end position="137"/>
    </location>
</feature>
<dbReference type="PROSITE" id="PS50181">
    <property type="entry name" value="FBOX"/>
    <property type="match status" value="1"/>
</dbReference>
<feature type="region of interest" description="Disordered" evidence="1">
    <location>
        <begin position="1"/>
        <end position="67"/>
    </location>
</feature>
<gene>
    <name evidence="3" type="ORF">D9758_014551</name>
</gene>
<dbReference type="InterPro" id="IPR001810">
    <property type="entry name" value="F-box_dom"/>
</dbReference>
<keyword evidence="4" id="KW-1185">Reference proteome</keyword>
<comment type="caution">
    <text evidence="3">The sequence shown here is derived from an EMBL/GenBank/DDBJ whole genome shotgun (WGS) entry which is preliminary data.</text>
</comment>
<dbReference type="Proteomes" id="UP000559256">
    <property type="component" value="Unassembled WGS sequence"/>
</dbReference>
<feature type="compositionally biased region" description="Polar residues" evidence="1">
    <location>
        <begin position="39"/>
        <end position="48"/>
    </location>
</feature>
<dbReference type="AlphaFoldDB" id="A0A8H5CFV7"/>
<evidence type="ECO:0000256" key="1">
    <source>
        <dbReference type="SAM" id="MobiDB-lite"/>
    </source>
</evidence>
<reference evidence="3 4" key="1">
    <citation type="journal article" date="2020" name="ISME J.">
        <title>Uncovering the hidden diversity of litter-decomposition mechanisms in mushroom-forming fungi.</title>
        <authorList>
            <person name="Floudas D."/>
            <person name="Bentzer J."/>
            <person name="Ahren D."/>
            <person name="Johansson T."/>
            <person name="Persson P."/>
            <person name="Tunlid A."/>
        </authorList>
    </citation>
    <scope>NUCLEOTIDE SEQUENCE [LARGE SCALE GENOMIC DNA]</scope>
    <source>
        <strain evidence="3 4">CBS 291.85</strain>
    </source>
</reference>
<dbReference type="SUPFAM" id="SSF81383">
    <property type="entry name" value="F-box domain"/>
    <property type="match status" value="1"/>
</dbReference>